<accession>A0A975GS48</accession>
<organism evidence="1 2">
    <name type="scientific">Desulfonema magnum</name>
    <dbReference type="NCBI Taxonomy" id="45655"/>
    <lineage>
        <taxon>Bacteria</taxon>
        <taxon>Pseudomonadati</taxon>
        <taxon>Thermodesulfobacteriota</taxon>
        <taxon>Desulfobacteria</taxon>
        <taxon>Desulfobacterales</taxon>
        <taxon>Desulfococcaceae</taxon>
        <taxon>Desulfonema</taxon>
    </lineage>
</organism>
<dbReference type="EMBL" id="CP061800">
    <property type="protein sequence ID" value="QTA91664.1"/>
    <property type="molecule type" value="Genomic_DNA"/>
</dbReference>
<dbReference type="AlphaFoldDB" id="A0A975GS48"/>
<evidence type="ECO:0000313" key="2">
    <source>
        <dbReference type="Proteomes" id="UP000663722"/>
    </source>
</evidence>
<evidence type="ECO:0000313" key="1">
    <source>
        <dbReference type="EMBL" id="QTA91664.1"/>
    </source>
</evidence>
<dbReference type="KEGG" id="dmm:dnm_077370"/>
<reference evidence="1" key="1">
    <citation type="journal article" date="2021" name="Microb. Physiol.">
        <title>Proteogenomic Insights into the Physiology of Marine, Sulfate-Reducing, Filamentous Desulfonema limicola and Desulfonema magnum.</title>
        <authorList>
            <person name="Schnaars V."/>
            <person name="Wohlbrand L."/>
            <person name="Scheve S."/>
            <person name="Hinrichs C."/>
            <person name="Reinhardt R."/>
            <person name="Rabus R."/>
        </authorList>
    </citation>
    <scope>NUCLEOTIDE SEQUENCE</scope>
    <source>
        <strain evidence="1">4be13</strain>
    </source>
</reference>
<keyword evidence="2" id="KW-1185">Reference proteome</keyword>
<gene>
    <name evidence="1" type="ORF">dnm_077370</name>
</gene>
<name>A0A975GS48_9BACT</name>
<dbReference type="Proteomes" id="UP000663722">
    <property type="component" value="Chromosome"/>
</dbReference>
<proteinExistence type="predicted"/>
<protein>
    <submittedName>
        <fullName evidence="1">Uncharacterized protein</fullName>
    </submittedName>
</protein>
<sequence>MAVRSISAILFMRCFGLLKKRACTREQAREHRSFFQISFSFFFSFFPSNDTYFTVIFIITQLATY</sequence>